<proteinExistence type="predicted"/>
<organism evidence="5">
    <name type="scientific">Metarhizium acridum (strain CQMa 102)</name>
    <dbReference type="NCBI Taxonomy" id="655827"/>
    <lineage>
        <taxon>Eukaryota</taxon>
        <taxon>Fungi</taxon>
        <taxon>Dikarya</taxon>
        <taxon>Ascomycota</taxon>
        <taxon>Pezizomycotina</taxon>
        <taxon>Sordariomycetes</taxon>
        <taxon>Hypocreomycetidae</taxon>
        <taxon>Hypocreales</taxon>
        <taxon>Clavicipitaceae</taxon>
        <taxon>Metarhizium</taxon>
    </lineage>
</organism>
<keyword evidence="2" id="KW-0539">Nucleus</keyword>
<evidence type="ECO:0000256" key="2">
    <source>
        <dbReference type="ARBA" id="ARBA00023242"/>
    </source>
</evidence>
<dbReference type="Proteomes" id="UP000002499">
    <property type="component" value="Unassembled WGS sequence"/>
</dbReference>
<keyword evidence="5" id="KW-1185">Reference proteome</keyword>
<feature type="region of interest" description="Disordered" evidence="3">
    <location>
        <begin position="45"/>
        <end position="70"/>
    </location>
</feature>
<gene>
    <name evidence="4" type="ORF">MAC_08965</name>
</gene>
<dbReference type="AlphaFoldDB" id="E9EGG7"/>
<comment type="subcellular location">
    <subcellularLocation>
        <location evidence="1">Nucleus</location>
    </subcellularLocation>
</comment>
<accession>E9EGG7</accession>
<dbReference type="eggNOG" id="ENOG502QYWX">
    <property type="taxonomic scope" value="Eukaryota"/>
</dbReference>
<name>E9EGG7_METAQ</name>
<reference evidence="4 5" key="1">
    <citation type="journal article" date="2011" name="PLoS Genet.">
        <title>Genome sequencing and comparative transcriptomics of the model entomopathogenic fungi Metarhizium anisopliae and M. acridum.</title>
        <authorList>
            <person name="Gao Q."/>
            <person name="Jin K."/>
            <person name="Ying S.H."/>
            <person name="Zhang Y."/>
            <person name="Xiao G."/>
            <person name="Shang Y."/>
            <person name="Duan Z."/>
            <person name="Hu X."/>
            <person name="Xie X.Q."/>
            <person name="Zhou G."/>
            <person name="Peng G."/>
            <person name="Luo Z."/>
            <person name="Huang W."/>
            <person name="Wang B."/>
            <person name="Fang W."/>
            <person name="Wang S."/>
            <person name="Zhong Y."/>
            <person name="Ma L.J."/>
            <person name="St Leger R.J."/>
            <person name="Zhao G.P."/>
            <person name="Pei Y."/>
            <person name="Feng M.G."/>
            <person name="Xia Y."/>
            <person name="Wang C."/>
        </authorList>
    </citation>
    <scope>NUCLEOTIDE SEQUENCE [LARGE SCALE GENOMIC DNA]</scope>
    <source>
        <strain evidence="4 5">CQMa 102</strain>
    </source>
</reference>
<evidence type="ECO:0000256" key="3">
    <source>
        <dbReference type="SAM" id="MobiDB-lite"/>
    </source>
</evidence>
<protein>
    <submittedName>
        <fullName evidence="4">C6 transcription factor, putative</fullName>
    </submittedName>
</protein>
<dbReference type="KEGG" id="maw:19253276"/>
<dbReference type="GeneID" id="19253276"/>
<evidence type="ECO:0000313" key="5">
    <source>
        <dbReference type="Proteomes" id="UP000002499"/>
    </source>
</evidence>
<dbReference type="OrthoDB" id="2269373at2759"/>
<dbReference type="HOGENOM" id="CLU_1402747_0_0_1"/>
<dbReference type="PANTHER" id="PTHR31001:SF85">
    <property type="entry name" value="ZN(II)2CYS6 TRANSCRIPTION FACTOR (EUROFUNG)"/>
    <property type="match status" value="1"/>
</dbReference>
<evidence type="ECO:0000313" key="4">
    <source>
        <dbReference type="EMBL" id="EFY84981.1"/>
    </source>
</evidence>
<dbReference type="InterPro" id="IPR050613">
    <property type="entry name" value="Sec_Metabolite_Reg"/>
</dbReference>
<dbReference type="GO" id="GO:0005634">
    <property type="term" value="C:nucleus"/>
    <property type="evidence" value="ECO:0007669"/>
    <property type="project" value="UniProtKB-SubCell"/>
</dbReference>
<dbReference type="InParanoid" id="E9EGG7"/>
<dbReference type="EMBL" id="GL698595">
    <property type="protein sequence ID" value="EFY84981.1"/>
    <property type="molecule type" value="Genomic_DNA"/>
</dbReference>
<dbReference type="PANTHER" id="PTHR31001">
    <property type="entry name" value="UNCHARACTERIZED TRANSCRIPTIONAL REGULATORY PROTEIN"/>
    <property type="match status" value="1"/>
</dbReference>
<sequence>MGLHHGGKRLDIAPFEVEMRRLIWWQAVANGSRLAILSSQQPVLPKNWDTKKPQNVNDADMFPGSHRPIRSRDGPTEMVHVLLMNYVHEMYISGGGFILQSGEDARKGNPLNMNAQLTLQRAEHLAGRLEEGLHDLERQFVNGAVGPVHTAALVLRRFMTGGLVDVFVPLMDQPEWGTEILGPRDLLFNCTISV</sequence>
<dbReference type="CDD" id="cd12148">
    <property type="entry name" value="fungal_TF_MHR"/>
    <property type="match status" value="1"/>
</dbReference>
<evidence type="ECO:0000256" key="1">
    <source>
        <dbReference type="ARBA" id="ARBA00004123"/>
    </source>
</evidence>